<organism evidence="10 11">
    <name type="scientific">Piloderma croceum (strain F 1598)</name>
    <dbReference type="NCBI Taxonomy" id="765440"/>
    <lineage>
        <taxon>Eukaryota</taxon>
        <taxon>Fungi</taxon>
        <taxon>Dikarya</taxon>
        <taxon>Basidiomycota</taxon>
        <taxon>Agaricomycotina</taxon>
        <taxon>Agaricomycetes</taxon>
        <taxon>Agaricomycetidae</taxon>
        <taxon>Atheliales</taxon>
        <taxon>Atheliaceae</taxon>
        <taxon>Piloderma</taxon>
    </lineage>
</organism>
<evidence type="ECO:0000256" key="8">
    <source>
        <dbReference type="RuleBase" id="RU366045"/>
    </source>
</evidence>
<reference evidence="10 11" key="1">
    <citation type="submission" date="2014-04" db="EMBL/GenBank/DDBJ databases">
        <authorList>
            <consortium name="DOE Joint Genome Institute"/>
            <person name="Kuo A."/>
            <person name="Tarkka M."/>
            <person name="Buscot F."/>
            <person name="Kohler A."/>
            <person name="Nagy L.G."/>
            <person name="Floudas D."/>
            <person name="Copeland A."/>
            <person name="Barry K.W."/>
            <person name="Cichocki N."/>
            <person name="Veneault-Fourrey C."/>
            <person name="LaButti K."/>
            <person name="Lindquist E.A."/>
            <person name="Lipzen A."/>
            <person name="Lundell T."/>
            <person name="Morin E."/>
            <person name="Murat C."/>
            <person name="Sun H."/>
            <person name="Tunlid A."/>
            <person name="Henrissat B."/>
            <person name="Grigoriev I.V."/>
            <person name="Hibbett D.S."/>
            <person name="Martin F."/>
            <person name="Nordberg H.P."/>
            <person name="Cantor M.N."/>
            <person name="Hua S.X."/>
        </authorList>
    </citation>
    <scope>NUCLEOTIDE SEQUENCE [LARGE SCALE GENOMIC DNA]</scope>
    <source>
        <strain evidence="10 11">F 1598</strain>
    </source>
</reference>
<keyword evidence="5 8" id="KW-0456">Lyase</keyword>
<evidence type="ECO:0000313" key="11">
    <source>
        <dbReference type="Proteomes" id="UP000054166"/>
    </source>
</evidence>
<name>A0A0C3FA76_PILCF</name>
<evidence type="ECO:0000256" key="6">
    <source>
        <dbReference type="ARBA" id="ARBA00036832"/>
    </source>
</evidence>
<reference evidence="11" key="2">
    <citation type="submission" date="2015-01" db="EMBL/GenBank/DDBJ databases">
        <title>Evolutionary Origins and Diversification of the Mycorrhizal Mutualists.</title>
        <authorList>
            <consortium name="DOE Joint Genome Institute"/>
            <consortium name="Mycorrhizal Genomics Consortium"/>
            <person name="Kohler A."/>
            <person name="Kuo A."/>
            <person name="Nagy L.G."/>
            <person name="Floudas D."/>
            <person name="Copeland A."/>
            <person name="Barry K.W."/>
            <person name="Cichocki N."/>
            <person name="Veneault-Fourrey C."/>
            <person name="LaButti K."/>
            <person name="Lindquist E.A."/>
            <person name="Lipzen A."/>
            <person name="Lundell T."/>
            <person name="Morin E."/>
            <person name="Murat C."/>
            <person name="Riley R."/>
            <person name="Ohm R."/>
            <person name="Sun H."/>
            <person name="Tunlid A."/>
            <person name="Henrissat B."/>
            <person name="Grigoriev I.V."/>
            <person name="Hibbett D.S."/>
            <person name="Martin F."/>
        </authorList>
    </citation>
    <scope>NUCLEOTIDE SEQUENCE [LARGE SCALE GENOMIC DNA]</scope>
    <source>
        <strain evidence="11">F 1598</strain>
    </source>
</reference>
<dbReference type="GO" id="GO:0046872">
    <property type="term" value="F:metal ion binding"/>
    <property type="evidence" value="ECO:0007669"/>
    <property type="project" value="UniProtKB-KW"/>
</dbReference>
<keyword evidence="4" id="KW-0862">Zinc</keyword>
<comment type="similarity">
    <text evidence="1">Belongs to the metallo-dependent hydrolases superfamily. ACMSD family.</text>
</comment>
<dbReference type="Proteomes" id="UP000054166">
    <property type="component" value="Unassembled WGS sequence"/>
</dbReference>
<dbReference type="GO" id="GO:0047596">
    <property type="term" value="F:6-methylsalicylate decarboxylase activity"/>
    <property type="evidence" value="ECO:0007669"/>
    <property type="project" value="UniProtKB-EC"/>
</dbReference>
<feature type="non-terminal residue" evidence="10">
    <location>
        <position position="1"/>
    </location>
</feature>
<dbReference type="InterPro" id="IPR006680">
    <property type="entry name" value="Amidohydro-rel"/>
</dbReference>
<proteinExistence type="inferred from homology"/>
<dbReference type="GO" id="GO:0005829">
    <property type="term" value="C:cytosol"/>
    <property type="evidence" value="ECO:0007669"/>
    <property type="project" value="TreeGrafter"/>
</dbReference>
<sequence length="218" mass="24108">GWFASLPDWTDVQGTLDEIEWAFNVAKADGVVIMASYNNLLLGHSSFQPIWDKLDEYKAVVFIHPTASSPKYIAGNVSQAVVDFTFGTTRTAVDMVLTKTLENHANVKIILSHGGGTLPFLSERLSILPEGHGMSREEVQRDMGRFWVDLALSTSKGQLQGILAFTTPDKVLYGSDFPYASIEQAKHFTDLLDTFIVREAEGHSLENLAENAKAIFGW</sequence>
<comment type="catalytic activity">
    <reaction evidence="6">
        <text>6-methylsalicylate + H(+) = 3-methylphenol + CO2</text>
        <dbReference type="Rhea" id="RHEA:23112"/>
        <dbReference type="ChEBI" id="CHEBI:15378"/>
        <dbReference type="ChEBI" id="CHEBI:16526"/>
        <dbReference type="ChEBI" id="CHEBI:17231"/>
        <dbReference type="ChEBI" id="CHEBI:36658"/>
        <dbReference type="EC" id="4.1.1.52"/>
    </reaction>
    <physiologicalReaction direction="left-to-right" evidence="6">
        <dbReference type="Rhea" id="RHEA:23113"/>
    </physiologicalReaction>
</comment>
<dbReference type="SUPFAM" id="SSF51556">
    <property type="entry name" value="Metallo-dependent hydrolases"/>
    <property type="match status" value="1"/>
</dbReference>
<evidence type="ECO:0000256" key="1">
    <source>
        <dbReference type="ARBA" id="ARBA00005871"/>
    </source>
</evidence>
<evidence type="ECO:0000259" key="9">
    <source>
        <dbReference type="Pfam" id="PF04909"/>
    </source>
</evidence>
<dbReference type="Gene3D" id="3.20.20.140">
    <property type="entry name" value="Metal-dependent hydrolases"/>
    <property type="match status" value="1"/>
</dbReference>
<dbReference type="PANTHER" id="PTHR21240">
    <property type="entry name" value="2-AMINO-3-CARBOXYLMUCONATE-6-SEMIALDEHYDE DECARBOXYLASE"/>
    <property type="match status" value="1"/>
</dbReference>
<dbReference type="PANTHER" id="PTHR21240:SF29">
    <property type="entry name" value="AMIDOHYDROLASE-RELATED DOMAIN-CONTAINING PROTEIN"/>
    <property type="match status" value="1"/>
</dbReference>
<dbReference type="GO" id="GO:0016787">
    <property type="term" value="F:hydrolase activity"/>
    <property type="evidence" value="ECO:0007669"/>
    <property type="project" value="InterPro"/>
</dbReference>
<dbReference type="STRING" id="765440.A0A0C3FA76"/>
<evidence type="ECO:0000256" key="5">
    <source>
        <dbReference type="ARBA" id="ARBA00023239"/>
    </source>
</evidence>
<keyword evidence="3 8" id="KW-0210">Decarboxylase</keyword>
<dbReference type="OrthoDB" id="2832284at2759"/>
<evidence type="ECO:0000256" key="3">
    <source>
        <dbReference type="ARBA" id="ARBA00022793"/>
    </source>
</evidence>
<keyword evidence="11" id="KW-1185">Reference proteome</keyword>
<feature type="domain" description="Amidohydrolase-related" evidence="9">
    <location>
        <begin position="11"/>
        <end position="196"/>
    </location>
</feature>
<evidence type="ECO:0000256" key="4">
    <source>
        <dbReference type="ARBA" id="ARBA00022833"/>
    </source>
</evidence>
<evidence type="ECO:0000256" key="7">
    <source>
        <dbReference type="ARBA" id="ARBA00038889"/>
    </source>
</evidence>
<gene>
    <name evidence="10" type="ORF">PILCRDRAFT_496476</name>
</gene>
<dbReference type="GO" id="GO:0019748">
    <property type="term" value="P:secondary metabolic process"/>
    <property type="evidence" value="ECO:0007669"/>
    <property type="project" value="TreeGrafter"/>
</dbReference>
<evidence type="ECO:0000256" key="2">
    <source>
        <dbReference type="ARBA" id="ARBA00022723"/>
    </source>
</evidence>
<dbReference type="InterPro" id="IPR032465">
    <property type="entry name" value="ACMSD"/>
</dbReference>
<evidence type="ECO:0000313" key="10">
    <source>
        <dbReference type="EMBL" id="KIM81555.1"/>
    </source>
</evidence>
<accession>A0A0C3FA76</accession>
<protein>
    <recommendedName>
        <fullName evidence="7">6-methylsalicylate decarboxylase</fullName>
        <ecNumber evidence="7">4.1.1.52</ecNumber>
    </recommendedName>
</protein>
<dbReference type="HOGENOM" id="CLU_039329_2_1_1"/>
<keyword evidence="2" id="KW-0479">Metal-binding</keyword>
<dbReference type="EMBL" id="KN832998">
    <property type="protein sequence ID" value="KIM81555.1"/>
    <property type="molecule type" value="Genomic_DNA"/>
</dbReference>
<dbReference type="InterPro" id="IPR032466">
    <property type="entry name" value="Metal_Hydrolase"/>
</dbReference>
<dbReference type="InParanoid" id="A0A0C3FA76"/>
<dbReference type="AlphaFoldDB" id="A0A0C3FA76"/>
<dbReference type="EC" id="4.1.1.52" evidence="7"/>
<dbReference type="Pfam" id="PF04909">
    <property type="entry name" value="Amidohydro_2"/>
    <property type="match status" value="1"/>
</dbReference>